<keyword evidence="2" id="KW-1185">Reference proteome</keyword>
<feature type="non-terminal residue" evidence="1">
    <location>
        <position position="1"/>
    </location>
</feature>
<reference evidence="1 2" key="1">
    <citation type="submission" date="2023-11" db="EMBL/GenBank/DDBJ databases">
        <title>Halocaridina rubra genome assembly.</title>
        <authorList>
            <person name="Smith C."/>
        </authorList>
    </citation>
    <scope>NUCLEOTIDE SEQUENCE [LARGE SCALE GENOMIC DNA]</scope>
    <source>
        <strain evidence="1">EP-1</strain>
        <tissue evidence="1">Whole</tissue>
    </source>
</reference>
<proteinExistence type="predicted"/>
<dbReference type="EMBL" id="JAXCGZ010017333">
    <property type="protein sequence ID" value="KAK7068278.1"/>
    <property type="molecule type" value="Genomic_DNA"/>
</dbReference>
<comment type="caution">
    <text evidence="1">The sequence shown here is derived from an EMBL/GenBank/DDBJ whole genome shotgun (WGS) entry which is preliminary data.</text>
</comment>
<name>A0AAN8WT47_HALRR</name>
<accession>A0AAN8WT47</accession>
<organism evidence="1 2">
    <name type="scientific">Halocaridina rubra</name>
    <name type="common">Hawaiian red shrimp</name>
    <dbReference type="NCBI Taxonomy" id="373956"/>
    <lineage>
        <taxon>Eukaryota</taxon>
        <taxon>Metazoa</taxon>
        <taxon>Ecdysozoa</taxon>
        <taxon>Arthropoda</taxon>
        <taxon>Crustacea</taxon>
        <taxon>Multicrustacea</taxon>
        <taxon>Malacostraca</taxon>
        <taxon>Eumalacostraca</taxon>
        <taxon>Eucarida</taxon>
        <taxon>Decapoda</taxon>
        <taxon>Pleocyemata</taxon>
        <taxon>Caridea</taxon>
        <taxon>Atyoidea</taxon>
        <taxon>Atyidae</taxon>
        <taxon>Halocaridina</taxon>
    </lineage>
</organism>
<gene>
    <name evidence="1" type="ORF">SK128_025658</name>
</gene>
<protein>
    <submittedName>
        <fullName evidence="1">Uncharacterized protein</fullName>
    </submittedName>
</protein>
<evidence type="ECO:0000313" key="1">
    <source>
        <dbReference type="EMBL" id="KAK7068278.1"/>
    </source>
</evidence>
<dbReference type="Proteomes" id="UP001381693">
    <property type="component" value="Unassembled WGS sequence"/>
</dbReference>
<sequence length="51" mass="6093">RLRKHRYRGYLARNSSCKMVSYTSTKQEESNNFPKSQIHHGELLYKYSKGN</sequence>
<evidence type="ECO:0000313" key="2">
    <source>
        <dbReference type="Proteomes" id="UP001381693"/>
    </source>
</evidence>
<dbReference type="AlphaFoldDB" id="A0AAN8WT47"/>